<feature type="transmembrane region" description="Helical" evidence="10">
    <location>
        <begin position="532"/>
        <end position="552"/>
    </location>
</feature>
<organism evidence="13 14">
    <name type="scientific">Phascolomyces articulosus</name>
    <dbReference type="NCBI Taxonomy" id="60185"/>
    <lineage>
        <taxon>Eukaryota</taxon>
        <taxon>Fungi</taxon>
        <taxon>Fungi incertae sedis</taxon>
        <taxon>Mucoromycota</taxon>
        <taxon>Mucoromycotina</taxon>
        <taxon>Mucoromycetes</taxon>
        <taxon>Mucorales</taxon>
        <taxon>Lichtheimiaceae</taxon>
        <taxon>Phascolomyces</taxon>
    </lineage>
</organism>
<accession>A0AAD5JN37</accession>
<evidence type="ECO:0000256" key="9">
    <source>
        <dbReference type="ARBA" id="ARBA00023136"/>
    </source>
</evidence>
<keyword evidence="7 10" id="KW-0720">Serine protease</keyword>
<evidence type="ECO:0000256" key="11">
    <source>
        <dbReference type="SAM" id="MobiDB-lite"/>
    </source>
</evidence>
<dbReference type="EC" id="3.4.21.105" evidence="10"/>
<dbReference type="InterPro" id="IPR002610">
    <property type="entry name" value="Peptidase_S54_rhomboid-like"/>
</dbReference>
<comment type="function">
    <text evidence="10">Serine protease involved in intramembrane proteolysis.</text>
</comment>
<comment type="subcellular location">
    <subcellularLocation>
        <location evidence="2 10">Membrane</location>
        <topology evidence="2 10">Multi-pass membrane protein</topology>
    </subcellularLocation>
</comment>
<evidence type="ECO:0000313" key="14">
    <source>
        <dbReference type="Proteomes" id="UP001209540"/>
    </source>
</evidence>
<dbReference type="PANTHER" id="PTHR22936:SF69">
    <property type="entry name" value="RHOMBOID-LIKE PROTEIN"/>
    <property type="match status" value="1"/>
</dbReference>
<keyword evidence="14" id="KW-1185">Reference proteome</keyword>
<keyword evidence="5 10" id="KW-0812">Transmembrane</keyword>
<comment type="caution">
    <text evidence="13">The sequence shown here is derived from an EMBL/GenBank/DDBJ whole genome shotgun (WGS) entry which is preliminary data.</text>
</comment>
<keyword evidence="6 10" id="KW-0378">Hydrolase</keyword>
<feature type="transmembrane region" description="Helical" evidence="10">
    <location>
        <begin position="508"/>
        <end position="526"/>
    </location>
</feature>
<dbReference type="Pfam" id="PF01694">
    <property type="entry name" value="Rhomboid"/>
    <property type="match status" value="1"/>
</dbReference>
<dbReference type="SUPFAM" id="SSF144091">
    <property type="entry name" value="Rhomboid-like"/>
    <property type="match status" value="1"/>
</dbReference>
<feature type="transmembrane region" description="Helical" evidence="10">
    <location>
        <begin position="357"/>
        <end position="378"/>
    </location>
</feature>
<gene>
    <name evidence="13" type="ORF">BDA99DRAFT_471548</name>
</gene>
<evidence type="ECO:0000313" key="13">
    <source>
        <dbReference type="EMBL" id="KAI9246735.1"/>
    </source>
</evidence>
<dbReference type="Proteomes" id="UP001209540">
    <property type="component" value="Unassembled WGS sequence"/>
</dbReference>
<evidence type="ECO:0000256" key="5">
    <source>
        <dbReference type="ARBA" id="ARBA00022692"/>
    </source>
</evidence>
<evidence type="ECO:0000259" key="12">
    <source>
        <dbReference type="Pfam" id="PF01694"/>
    </source>
</evidence>
<dbReference type="InterPro" id="IPR022764">
    <property type="entry name" value="Peptidase_S54_rhomboid_dom"/>
</dbReference>
<protein>
    <recommendedName>
        <fullName evidence="10">Rhomboid-type serine protease</fullName>
        <ecNumber evidence="10">3.4.21.105</ecNumber>
    </recommendedName>
</protein>
<name>A0AAD5JN37_9FUNG</name>
<dbReference type="GO" id="GO:0004252">
    <property type="term" value="F:serine-type endopeptidase activity"/>
    <property type="evidence" value="ECO:0007669"/>
    <property type="project" value="InterPro"/>
</dbReference>
<keyword evidence="8 10" id="KW-1133">Transmembrane helix</keyword>
<keyword evidence="4 10" id="KW-0645">Protease</keyword>
<dbReference type="AlphaFoldDB" id="A0AAD5JN37"/>
<dbReference type="PANTHER" id="PTHR22936">
    <property type="entry name" value="RHOMBOID-RELATED"/>
    <property type="match status" value="1"/>
</dbReference>
<evidence type="ECO:0000256" key="6">
    <source>
        <dbReference type="ARBA" id="ARBA00022801"/>
    </source>
</evidence>
<evidence type="ECO:0000256" key="8">
    <source>
        <dbReference type="ARBA" id="ARBA00022989"/>
    </source>
</evidence>
<feature type="transmembrane region" description="Helical" evidence="10">
    <location>
        <begin position="626"/>
        <end position="644"/>
    </location>
</feature>
<evidence type="ECO:0000256" key="7">
    <source>
        <dbReference type="ARBA" id="ARBA00022825"/>
    </source>
</evidence>
<reference evidence="13" key="1">
    <citation type="journal article" date="2022" name="IScience">
        <title>Evolution of zygomycete secretomes and the origins of terrestrial fungal ecologies.</title>
        <authorList>
            <person name="Chang Y."/>
            <person name="Wang Y."/>
            <person name="Mondo S."/>
            <person name="Ahrendt S."/>
            <person name="Andreopoulos W."/>
            <person name="Barry K."/>
            <person name="Beard J."/>
            <person name="Benny G.L."/>
            <person name="Blankenship S."/>
            <person name="Bonito G."/>
            <person name="Cuomo C."/>
            <person name="Desiro A."/>
            <person name="Gervers K.A."/>
            <person name="Hundley H."/>
            <person name="Kuo A."/>
            <person name="LaButti K."/>
            <person name="Lang B.F."/>
            <person name="Lipzen A."/>
            <person name="O'Donnell K."/>
            <person name="Pangilinan J."/>
            <person name="Reynolds N."/>
            <person name="Sandor L."/>
            <person name="Smith M.E."/>
            <person name="Tsang A."/>
            <person name="Grigoriev I.V."/>
            <person name="Stajich J.E."/>
            <person name="Spatafora J.W."/>
        </authorList>
    </citation>
    <scope>NUCLEOTIDE SEQUENCE</scope>
    <source>
        <strain evidence="13">RSA 2281</strain>
    </source>
</reference>
<evidence type="ECO:0000256" key="4">
    <source>
        <dbReference type="ARBA" id="ARBA00022670"/>
    </source>
</evidence>
<evidence type="ECO:0000256" key="10">
    <source>
        <dbReference type="RuleBase" id="RU362115"/>
    </source>
</evidence>
<dbReference type="EMBL" id="JAIXMP010000045">
    <property type="protein sequence ID" value="KAI9246735.1"/>
    <property type="molecule type" value="Genomic_DNA"/>
</dbReference>
<feature type="transmembrane region" description="Helical" evidence="10">
    <location>
        <begin position="564"/>
        <end position="581"/>
    </location>
</feature>
<proteinExistence type="inferred from homology"/>
<feature type="compositionally biased region" description="Polar residues" evidence="11">
    <location>
        <begin position="304"/>
        <end position="315"/>
    </location>
</feature>
<comment type="catalytic activity">
    <reaction evidence="1 10">
        <text>Cleaves type-1 transmembrane domains using a catalytic dyad composed of serine and histidine that are contributed by different transmembrane domains.</text>
        <dbReference type="EC" id="3.4.21.105"/>
    </reaction>
</comment>
<comment type="similarity">
    <text evidence="3 10">Belongs to the peptidase S54 family.</text>
</comment>
<dbReference type="GO" id="GO:0016020">
    <property type="term" value="C:membrane"/>
    <property type="evidence" value="ECO:0007669"/>
    <property type="project" value="UniProtKB-SubCell"/>
</dbReference>
<dbReference type="Gene3D" id="1.20.1540.10">
    <property type="entry name" value="Rhomboid-like"/>
    <property type="match status" value="1"/>
</dbReference>
<sequence length="673" mass="75913">MWWKNKPFGSRKDQEEQQQNDTSPFPGGGSLWQQQNYQDTNYNIATMVPPVDPSSAYSYPAPPRDHNYYNIDLNNNNHHHYDTMDPNDDDVDQIQNSNRSRMNRLTRNFQSYGRKRVDRLTTTFQSYGRTPSLFYPSFYIPPDHTHMKGLNNSLYNRYSGSESKQYVDSPITEAPSITAAATATRNCKHEGYLDNCDCFDHEQHNEAAIPPQQNSKRKTIKSFFTNYKKKNNHHDVITTPAVVVVCPHHNCGGKQDPYGMTPAAAGAISEEKNISSHHRNNSDSTIGDKRQHRNDTHNMKKENNNNYPTDRSVITNDDSTVVPMYDTKADAEAERQRQAEMHRGRFYEMLRKQPHDWFPLFSYLSALGMLVVLVVSFIQNRQLTGSIIQVNPFNMMLGPSTQVLVFEGARYSPCMRSIDHLSHFACPDTPANGSPSPPSMILGLDTSKQDCGIQDVCGMTSLGDDPNQGYRVITAIFVHSGIVHYFCNMLVHLGLGRRVERRLNPLRYGSVWVISGVFGFIVSTTFSPTSSATMGCSGSLYGIAALLMIDLFRSWRLIADPGWQLTKLITLIVLGLAYGYLPGPDNFAHIAGFVAGLLVGLVVMPSTKPNYYVSKARTIFKWIMRAVMLALLGVASFLLLNTFYKGEKPEELFSWCKYLACLPIGDMCNVYNV</sequence>
<evidence type="ECO:0000256" key="2">
    <source>
        <dbReference type="ARBA" id="ARBA00004141"/>
    </source>
</evidence>
<feature type="domain" description="Peptidase S54 rhomboid" evidence="12">
    <location>
        <begin position="467"/>
        <end position="604"/>
    </location>
</feature>
<feature type="transmembrane region" description="Helical" evidence="10">
    <location>
        <begin position="469"/>
        <end position="487"/>
    </location>
</feature>
<feature type="compositionally biased region" description="Basic and acidic residues" evidence="11">
    <location>
        <begin position="286"/>
        <end position="303"/>
    </location>
</feature>
<reference evidence="13" key="2">
    <citation type="submission" date="2023-02" db="EMBL/GenBank/DDBJ databases">
        <authorList>
            <consortium name="DOE Joint Genome Institute"/>
            <person name="Mondo S.J."/>
            <person name="Chang Y."/>
            <person name="Wang Y."/>
            <person name="Ahrendt S."/>
            <person name="Andreopoulos W."/>
            <person name="Barry K."/>
            <person name="Beard J."/>
            <person name="Benny G.L."/>
            <person name="Blankenship S."/>
            <person name="Bonito G."/>
            <person name="Cuomo C."/>
            <person name="Desiro A."/>
            <person name="Gervers K.A."/>
            <person name="Hundley H."/>
            <person name="Kuo A."/>
            <person name="LaButti K."/>
            <person name="Lang B.F."/>
            <person name="Lipzen A."/>
            <person name="O'Donnell K."/>
            <person name="Pangilinan J."/>
            <person name="Reynolds N."/>
            <person name="Sandor L."/>
            <person name="Smith M.W."/>
            <person name="Tsang A."/>
            <person name="Grigoriev I.V."/>
            <person name="Stajich J.E."/>
            <person name="Spatafora J.W."/>
        </authorList>
    </citation>
    <scope>NUCLEOTIDE SEQUENCE</scope>
    <source>
        <strain evidence="13">RSA 2281</strain>
    </source>
</reference>
<keyword evidence="9 10" id="KW-0472">Membrane</keyword>
<feature type="region of interest" description="Disordered" evidence="11">
    <location>
        <begin position="271"/>
        <end position="315"/>
    </location>
</feature>
<evidence type="ECO:0000256" key="3">
    <source>
        <dbReference type="ARBA" id="ARBA00009045"/>
    </source>
</evidence>
<feature type="region of interest" description="Disordered" evidence="11">
    <location>
        <begin position="1"/>
        <end position="34"/>
    </location>
</feature>
<dbReference type="GO" id="GO:0006508">
    <property type="term" value="P:proteolysis"/>
    <property type="evidence" value="ECO:0007669"/>
    <property type="project" value="UniProtKB-KW"/>
</dbReference>
<dbReference type="InterPro" id="IPR035952">
    <property type="entry name" value="Rhomboid-like_sf"/>
</dbReference>
<evidence type="ECO:0000256" key="1">
    <source>
        <dbReference type="ARBA" id="ARBA00000156"/>
    </source>
</evidence>
<feature type="transmembrane region" description="Helical" evidence="10">
    <location>
        <begin position="587"/>
        <end position="605"/>
    </location>
</feature>